<dbReference type="Pfam" id="PF15904">
    <property type="entry name" value="LIP1"/>
    <property type="match status" value="1"/>
</dbReference>
<sequence length="310" mass="35663">MSITTQLVEMRNICKNSERVHVKYRAQAISKHRLISMECGDAKNFQVLKTINSKSSVFRDLQLIYDFVQKTPQLCIHLSLRHNELFSIKAIKWLPNLKTLDLSFNILTQIPQFQTSATIETKVRSFKKKVNKTRTVEFNDNSSYDIVDETSDLQRSVEAKNMSQPVIIDEKQNQEYLDTKHHIETLRKKYSNEWLQADNAEMINSAIGIEPSNTSSNINIERHKAPKLLSELLHDLTITENIAKLVQYAEVISCKDALALVYEAGVDIILTFHHHRAFDLFPSSSPHVESREPINTDKNLPPLTFSRART</sequence>
<feature type="region of interest" description="Disordered" evidence="1">
    <location>
        <begin position="284"/>
        <end position="310"/>
    </location>
</feature>
<dbReference type="Gene3D" id="3.80.10.10">
    <property type="entry name" value="Ribonuclease Inhibitor"/>
    <property type="match status" value="1"/>
</dbReference>
<evidence type="ECO:0000256" key="1">
    <source>
        <dbReference type="SAM" id="MobiDB-lite"/>
    </source>
</evidence>
<evidence type="ECO:0000313" key="3">
    <source>
        <dbReference type="EnsemblMetazoa" id="GAUT036259-PA"/>
    </source>
</evidence>
<keyword evidence="4" id="KW-1185">Reference proteome</keyword>
<dbReference type="EnsemblMetazoa" id="GAUT036259-RA">
    <property type="protein sequence ID" value="GAUT036259-PA"/>
    <property type="gene ID" value="GAUT036259"/>
</dbReference>
<accession>A0A1A9VG98</accession>
<dbReference type="VEuPathDB" id="VectorBase:GAUT036259"/>
<protein>
    <recommendedName>
        <fullName evidence="2">LKB1 serine/threonine kinase interacting protein 1 N-terminal domain-containing protein</fullName>
    </recommendedName>
</protein>
<proteinExistence type="predicted"/>
<evidence type="ECO:0000313" key="4">
    <source>
        <dbReference type="Proteomes" id="UP000078200"/>
    </source>
</evidence>
<dbReference type="InterPro" id="IPR031782">
    <property type="entry name" value="LIP1_N"/>
</dbReference>
<dbReference type="InterPro" id="IPR001611">
    <property type="entry name" value="Leu-rich_rpt"/>
</dbReference>
<name>A0A1A9VG98_GLOAU</name>
<dbReference type="PROSITE" id="PS51450">
    <property type="entry name" value="LRR"/>
    <property type="match status" value="1"/>
</dbReference>
<organism evidence="3 4">
    <name type="scientific">Glossina austeni</name>
    <name type="common">Savannah tsetse fly</name>
    <dbReference type="NCBI Taxonomy" id="7395"/>
    <lineage>
        <taxon>Eukaryota</taxon>
        <taxon>Metazoa</taxon>
        <taxon>Ecdysozoa</taxon>
        <taxon>Arthropoda</taxon>
        <taxon>Hexapoda</taxon>
        <taxon>Insecta</taxon>
        <taxon>Pterygota</taxon>
        <taxon>Neoptera</taxon>
        <taxon>Endopterygota</taxon>
        <taxon>Diptera</taxon>
        <taxon>Brachycera</taxon>
        <taxon>Muscomorpha</taxon>
        <taxon>Hippoboscoidea</taxon>
        <taxon>Glossinidae</taxon>
        <taxon>Glossina</taxon>
    </lineage>
</organism>
<feature type="domain" description="LKB1 serine/threonine kinase interacting protein 1 N-terminal" evidence="2">
    <location>
        <begin position="42"/>
        <end position="74"/>
    </location>
</feature>
<dbReference type="InterPro" id="IPR032675">
    <property type="entry name" value="LRR_dom_sf"/>
</dbReference>
<reference evidence="3" key="1">
    <citation type="submission" date="2020-05" db="UniProtKB">
        <authorList>
            <consortium name="EnsemblMetazoa"/>
        </authorList>
    </citation>
    <scope>IDENTIFICATION</scope>
    <source>
        <strain evidence="3">TTRI</strain>
    </source>
</reference>
<dbReference type="AlphaFoldDB" id="A0A1A9VG98"/>
<dbReference type="SUPFAM" id="SSF52058">
    <property type="entry name" value="L domain-like"/>
    <property type="match status" value="1"/>
</dbReference>
<dbReference type="Proteomes" id="UP000078200">
    <property type="component" value="Unassembled WGS sequence"/>
</dbReference>
<evidence type="ECO:0000259" key="2">
    <source>
        <dbReference type="Pfam" id="PF15904"/>
    </source>
</evidence>